<comment type="caution">
    <text evidence="4">The sequence shown here is derived from an EMBL/GenBank/DDBJ whole genome shotgun (WGS) entry which is preliminary data.</text>
</comment>
<dbReference type="GO" id="GO:0010181">
    <property type="term" value="F:FMN binding"/>
    <property type="evidence" value="ECO:0007669"/>
    <property type="project" value="InterPro"/>
</dbReference>
<accession>A0A940IG42</accession>
<dbReference type="InterPro" id="IPR001279">
    <property type="entry name" value="Metallo-B-lactamas"/>
</dbReference>
<dbReference type="InterPro" id="IPR045761">
    <property type="entry name" value="ODP_dom"/>
</dbReference>
<dbReference type="PROSITE" id="PS50902">
    <property type="entry name" value="FLAVODOXIN_LIKE"/>
    <property type="match status" value="1"/>
</dbReference>
<dbReference type="InterPro" id="IPR029039">
    <property type="entry name" value="Flavoprotein-like_sf"/>
</dbReference>
<dbReference type="Gene3D" id="3.60.15.10">
    <property type="entry name" value="Ribonuclease Z/Hydroxyacylglutathione hydrolase-like"/>
    <property type="match status" value="1"/>
</dbReference>
<dbReference type="Proteomes" id="UP000771749">
    <property type="component" value="Unassembled WGS sequence"/>
</dbReference>
<gene>
    <name evidence="4" type="ORF">IAC07_05800</name>
</gene>
<dbReference type="SUPFAM" id="SSF56281">
    <property type="entry name" value="Metallo-hydrolase/oxidoreductase"/>
    <property type="match status" value="1"/>
</dbReference>
<evidence type="ECO:0000313" key="4">
    <source>
        <dbReference type="EMBL" id="MBO8454221.1"/>
    </source>
</evidence>
<dbReference type="InterPro" id="IPR008254">
    <property type="entry name" value="Flavodoxin/NO_synth"/>
</dbReference>
<dbReference type="InterPro" id="IPR016440">
    <property type="entry name" value="Rubredoxin-O_OxRdtase"/>
</dbReference>
<dbReference type="PANTHER" id="PTHR43717:SF1">
    <property type="entry name" value="ANAEROBIC NITRIC OXIDE REDUCTASE FLAVORUBREDOXIN"/>
    <property type="match status" value="1"/>
</dbReference>
<dbReference type="AlphaFoldDB" id="A0A940IG42"/>
<dbReference type="InterPro" id="IPR001226">
    <property type="entry name" value="Flavodoxin_CS"/>
</dbReference>
<dbReference type="PIRSF" id="PIRSF005243">
    <property type="entry name" value="ROO"/>
    <property type="match status" value="1"/>
</dbReference>
<evidence type="ECO:0000259" key="3">
    <source>
        <dbReference type="PROSITE" id="PS50902"/>
    </source>
</evidence>
<dbReference type="Pfam" id="PF00258">
    <property type="entry name" value="Flavodoxin_1"/>
    <property type="match status" value="1"/>
</dbReference>
<proteinExistence type="inferred from homology"/>
<dbReference type="PANTHER" id="PTHR43717">
    <property type="entry name" value="ANAEROBIC NITRIC OXIDE REDUCTASE FLAVORUBREDOXIN"/>
    <property type="match status" value="1"/>
</dbReference>
<name>A0A940IG42_9BACT</name>
<organism evidence="4 5">
    <name type="scientific">Candidatus Cryptobacteroides gallistercoris</name>
    <dbReference type="NCBI Taxonomy" id="2840765"/>
    <lineage>
        <taxon>Bacteria</taxon>
        <taxon>Pseudomonadati</taxon>
        <taxon>Bacteroidota</taxon>
        <taxon>Bacteroidia</taxon>
        <taxon>Bacteroidales</taxon>
        <taxon>Candidatus Cryptobacteroides</taxon>
    </lineage>
</organism>
<dbReference type="EMBL" id="JADIMJ010000086">
    <property type="protein sequence ID" value="MBO8454221.1"/>
    <property type="molecule type" value="Genomic_DNA"/>
</dbReference>
<dbReference type="SUPFAM" id="SSF52218">
    <property type="entry name" value="Flavoproteins"/>
    <property type="match status" value="1"/>
</dbReference>
<dbReference type="PROSITE" id="PS00201">
    <property type="entry name" value="FLAVODOXIN"/>
    <property type="match status" value="1"/>
</dbReference>
<sequence length="398" mass="44465">MDRKISDRIRYVGVNDHSKVIFEGLWPLPFGVTYNSYLVIDEKIALIDTAEADFSREYLSNVREQAEGRPVDYLVVNHMEPDHSSLMKEILDIYPDIRIVTNAKAVPMIRGYYGITDNIIVVKEGDSLSLGDTALTFFMAPMVHWPETMVTYLAEEKTLFSGDAFGTFGAVDGEIKDSGARLCGWLGETKDCFPAFSDEMTRYYSNIVGKYGQTVQAALKKLSGLEIKRICSTHGPVWEKHVPDVTARYDMLSRYEAERGVCIVYGSMYGNTEKAAKALAAELAKRGVKYSLHNLVTENVSYAYRDVFKYDTIAAGAPTYNNDIFPPVYNFMYGVSARLVRNRRFFAFGSYTWAGASVTLLNEMAGKLGFLLISDGQSFAQGYSADKCDMASAAELMI</sequence>
<dbReference type="GO" id="GO:0046872">
    <property type="term" value="F:metal ion binding"/>
    <property type="evidence" value="ECO:0007669"/>
    <property type="project" value="InterPro"/>
</dbReference>
<dbReference type="Gene3D" id="3.40.50.360">
    <property type="match status" value="1"/>
</dbReference>
<dbReference type="GO" id="GO:0009055">
    <property type="term" value="F:electron transfer activity"/>
    <property type="evidence" value="ECO:0007669"/>
    <property type="project" value="InterPro"/>
</dbReference>
<dbReference type="CDD" id="cd07709">
    <property type="entry name" value="flavodiiron_proteins_MBL-fold"/>
    <property type="match status" value="1"/>
</dbReference>
<dbReference type="InterPro" id="IPR036866">
    <property type="entry name" value="RibonucZ/Hydroxyglut_hydro"/>
</dbReference>
<evidence type="ECO:0000313" key="5">
    <source>
        <dbReference type="Proteomes" id="UP000771749"/>
    </source>
</evidence>
<dbReference type="GO" id="GO:0016491">
    <property type="term" value="F:oxidoreductase activity"/>
    <property type="evidence" value="ECO:0007669"/>
    <property type="project" value="InterPro"/>
</dbReference>
<comment type="cofactor">
    <cofactor evidence="1">
        <name>FMN</name>
        <dbReference type="ChEBI" id="CHEBI:58210"/>
    </cofactor>
</comment>
<feature type="domain" description="Flavodoxin-like" evidence="3">
    <location>
        <begin position="261"/>
        <end position="398"/>
    </location>
</feature>
<evidence type="ECO:0000256" key="2">
    <source>
        <dbReference type="ARBA" id="ARBA00007121"/>
    </source>
</evidence>
<dbReference type="SMART" id="SM00849">
    <property type="entry name" value="Lactamase_B"/>
    <property type="match status" value="1"/>
</dbReference>
<protein>
    <submittedName>
        <fullName evidence="4">FprA family A-type flavoprotein</fullName>
    </submittedName>
</protein>
<dbReference type="Pfam" id="PF19583">
    <property type="entry name" value="ODP"/>
    <property type="match status" value="1"/>
</dbReference>
<comment type="similarity">
    <text evidence="2">In the N-terminal section; belongs to the zinc metallo-hydrolase group 3 family.</text>
</comment>
<reference evidence="4" key="1">
    <citation type="submission" date="2020-10" db="EMBL/GenBank/DDBJ databases">
        <authorList>
            <person name="Gilroy R."/>
        </authorList>
    </citation>
    <scope>NUCLEOTIDE SEQUENCE</scope>
    <source>
        <strain evidence="4">F1-3629</strain>
    </source>
</reference>
<reference evidence="4" key="2">
    <citation type="journal article" date="2021" name="PeerJ">
        <title>Extensive microbial diversity within the chicken gut microbiome revealed by metagenomics and culture.</title>
        <authorList>
            <person name="Gilroy R."/>
            <person name="Ravi A."/>
            <person name="Getino M."/>
            <person name="Pursley I."/>
            <person name="Horton D.L."/>
            <person name="Alikhan N.F."/>
            <person name="Baker D."/>
            <person name="Gharbi K."/>
            <person name="Hall N."/>
            <person name="Watson M."/>
            <person name="Adriaenssens E.M."/>
            <person name="Foster-Nyarko E."/>
            <person name="Jarju S."/>
            <person name="Secka A."/>
            <person name="Antonio M."/>
            <person name="Oren A."/>
            <person name="Chaudhuri R.R."/>
            <person name="La Ragione R."/>
            <person name="Hildebrand F."/>
            <person name="Pallen M.J."/>
        </authorList>
    </citation>
    <scope>NUCLEOTIDE SEQUENCE</scope>
    <source>
        <strain evidence="4">F1-3629</strain>
    </source>
</reference>
<evidence type="ECO:0000256" key="1">
    <source>
        <dbReference type="ARBA" id="ARBA00001917"/>
    </source>
</evidence>